<keyword evidence="1" id="KW-0812">Transmembrane</keyword>
<protein>
    <submittedName>
        <fullName evidence="3">EAL domain-containing protein (Putative c-di-GMP-specific phosphodiesterase class I)</fullName>
    </submittedName>
</protein>
<dbReference type="PROSITE" id="PS50883">
    <property type="entry name" value="EAL"/>
    <property type="match status" value="1"/>
</dbReference>
<evidence type="ECO:0000313" key="3">
    <source>
        <dbReference type="EMBL" id="POF28760.1"/>
    </source>
</evidence>
<dbReference type="PANTHER" id="PTHR33121">
    <property type="entry name" value="CYCLIC DI-GMP PHOSPHODIESTERASE PDEF"/>
    <property type="match status" value="1"/>
</dbReference>
<accession>A0A2S3UMG6</accession>
<dbReference type="Proteomes" id="UP000236959">
    <property type="component" value="Unassembled WGS sequence"/>
</dbReference>
<keyword evidence="1" id="KW-0472">Membrane</keyword>
<feature type="transmembrane region" description="Helical" evidence="1">
    <location>
        <begin position="266"/>
        <end position="288"/>
    </location>
</feature>
<feature type="transmembrane region" description="Helical" evidence="1">
    <location>
        <begin position="38"/>
        <end position="57"/>
    </location>
</feature>
<dbReference type="OrthoDB" id="9814202at2"/>
<dbReference type="Pfam" id="PF00563">
    <property type="entry name" value="EAL"/>
    <property type="match status" value="1"/>
</dbReference>
<dbReference type="InterPro" id="IPR050706">
    <property type="entry name" value="Cyclic-di-GMP_PDE-like"/>
</dbReference>
<dbReference type="InterPro" id="IPR001633">
    <property type="entry name" value="EAL_dom"/>
</dbReference>
<dbReference type="GO" id="GO:0071111">
    <property type="term" value="F:cyclic-guanylate-specific phosphodiesterase activity"/>
    <property type="evidence" value="ECO:0007669"/>
    <property type="project" value="InterPro"/>
</dbReference>
<dbReference type="InterPro" id="IPR035919">
    <property type="entry name" value="EAL_sf"/>
</dbReference>
<evidence type="ECO:0000259" key="2">
    <source>
        <dbReference type="PROSITE" id="PS50883"/>
    </source>
</evidence>
<dbReference type="PANTHER" id="PTHR33121:SF56">
    <property type="entry name" value="SIGNALLING PROTEIN WITH EAL AND C2 DOMAINS"/>
    <property type="match status" value="1"/>
</dbReference>
<sequence length="574" mass="63292">MKHLHIQSLFTQIGDCQKEFIHKQACVLSLRYIGFAKTVMVALVLATTPLFAINIILNQYAERRAVTEMEAMGNVSVHRAEEAISTTVSLLQRLDRDNVQTCSAEDRVIFEKQIVEHGMIDAVGLADASGQRMCIIPDRELAGMIILPPLRADGPLVGIGMLERSFLGAHAAVISWDLKNQTRLFAEVTPAVIAMDPGPEYLRSYRRTELRLGNNLLWYNVGGYNSVGSDPEEMLTVEIASELYPLVATVTAPASSARQVVQDLKVLAAAACAGVAVLFVAIGVWFSWRPESEANDEFIAAIRNGEFIPYYQPVMDIESHRLRGCEVLMRWRRPNGMIVSPGQFMAYAENNGHIFDMTRHMMRVAAEEVGELYGDNPDLKLSINLFAGHFLDREIVSDIKAIFEKSNISYQQIVVEVTERHPLEDMDLARKIIAELQALGVRVALDDVGTGHGGMAYLQKLGVDIIKIDKMFIDTISSDDNSTTIVDSMVELADNLGMGIIAEGVEMEEQIERLLELGVTAAQGYFFAAPMPSGEFIEYAERTEAEARERERMAAEAAAAARAASETAMKGAAA</sequence>
<organism evidence="3 4">
    <name type="scientific">Roseibium marinum</name>
    <dbReference type="NCBI Taxonomy" id="281252"/>
    <lineage>
        <taxon>Bacteria</taxon>
        <taxon>Pseudomonadati</taxon>
        <taxon>Pseudomonadota</taxon>
        <taxon>Alphaproteobacteria</taxon>
        <taxon>Hyphomicrobiales</taxon>
        <taxon>Stappiaceae</taxon>
        <taxon>Roseibium</taxon>
    </lineage>
</organism>
<name>A0A2S3UMG6_9HYPH</name>
<dbReference type="AlphaFoldDB" id="A0A2S3UMG6"/>
<evidence type="ECO:0000256" key="1">
    <source>
        <dbReference type="SAM" id="Phobius"/>
    </source>
</evidence>
<gene>
    <name evidence="3" type="ORF">CLV41_11110</name>
</gene>
<dbReference type="CDD" id="cd01948">
    <property type="entry name" value="EAL"/>
    <property type="match status" value="1"/>
</dbReference>
<dbReference type="EMBL" id="PPCN01000011">
    <property type="protein sequence ID" value="POF28760.1"/>
    <property type="molecule type" value="Genomic_DNA"/>
</dbReference>
<reference evidence="3 4" key="1">
    <citation type="submission" date="2018-01" db="EMBL/GenBank/DDBJ databases">
        <title>Genomic Encyclopedia of Archaeal and Bacterial Type Strains, Phase II (KMG-II): from individual species to whole genera.</title>
        <authorList>
            <person name="Goeker M."/>
        </authorList>
    </citation>
    <scope>NUCLEOTIDE SEQUENCE [LARGE SCALE GENOMIC DNA]</scope>
    <source>
        <strain evidence="3 4">DSM 17023</strain>
    </source>
</reference>
<keyword evidence="1" id="KW-1133">Transmembrane helix</keyword>
<proteinExistence type="predicted"/>
<comment type="caution">
    <text evidence="3">The sequence shown here is derived from an EMBL/GenBank/DDBJ whole genome shotgun (WGS) entry which is preliminary data.</text>
</comment>
<feature type="domain" description="EAL" evidence="2">
    <location>
        <begin position="291"/>
        <end position="544"/>
    </location>
</feature>
<dbReference type="SMART" id="SM00052">
    <property type="entry name" value="EAL"/>
    <property type="match status" value="1"/>
</dbReference>
<dbReference type="SUPFAM" id="SSF141868">
    <property type="entry name" value="EAL domain-like"/>
    <property type="match status" value="1"/>
</dbReference>
<dbReference type="Gene3D" id="3.20.20.450">
    <property type="entry name" value="EAL domain"/>
    <property type="match status" value="1"/>
</dbReference>
<evidence type="ECO:0000313" key="4">
    <source>
        <dbReference type="Proteomes" id="UP000236959"/>
    </source>
</evidence>
<keyword evidence="4" id="KW-1185">Reference proteome</keyword>